<sequence>MGKRFSIGISSVITVLEFASMAFLIICCVTAPVFSQIGLSKYDSTVYGTFGYCKSGDCSAASANYGPESIDSDADWSMNSSARTSLGKILIVVPIAAGLTFFAMFINFLAQFSSVGRHAAVFVINLLLTLLAFASSALVCIVVFLLFYPHVTWCSWLLVPAAALNLLCVPLTFVAHSQAAKGDDLEEDSDDEQKLNRLETLGSQSNFRLNEYYNESKSSALEKPVNLPDYYKGSQIVTSTTLNSGTTDSRSEREALMTDQQGPNPYAKTSMNNSAMVPLSEEPNDEMHQTRPYSVIRDSDASLGRSGASSKTGAIPAYNAPQQFYRDISNSSSFYTESPKGVSRTGSLNTTDLKPNSVLGLDDTRKKNQPTGHDELQGIIKNAIDEEDDDEFIKQQTVDPSEIPPLDDDDGIKDDDSDFTSVSQRGVNPNYMPSVTANRVQHPQHMPMVANQKPRVGLLPSANHYFPPQQYSGPPVQQGHTPYARAPAFQHHPPQMYQQQPSAGYPQQYQVPPQRSQYGNAPTASDMVLNANPDFMVAGNARKPRGPNMYPQAGATSTHYKPAYKKRLPRQTNLPPASMTREGPYSGMM</sequence>
<keyword evidence="4" id="KW-1185">Reference proteome</keyword>
<dbReference type="OrthoDB" id="2354757at2759"/>
<feature type="compositionally biased region" description="Polar residues" evidence="1">
    <location>
        <begin position="419"/>
        <end position="432"/>
    </location>
</feature>
<feature type="region of interest" description="Disordered" evidence="1">
    <location>
        <begin position="241"/>
        <end position="271"/>
    </location>
</feature>
<dbReference type="AlphaFoldDB" id="A0A1G4MFI2"/>
<dbReference type="PANTHER" id="PTHR28013">
    <property type="entry name" value="PROTEIN DCV1-RELATED"/>
    <property type="match status" value="1"/>
</dbReference>
<name>A0A1G4MFI2_LACFM</name>
<evidence type="ECO:0000256" key="1">
    <source>
        <dbReference type="SAM" id="MobiDB-lite"/>
    </source>
</evidence>
<organism evidence="3 4">
    <name type="scientific">Lachancea fermentati</name>
    <name type="common">Zygosaccharomyces fermentati</name>
    <dbReference type="NCBI Taxonomy" id="4955"/>
    <lineage>
        <taxon>Eukaryota</taxon>
        <taxon>Fungi</taxon>
        <taxon>Dikarya</taxon>
        <taxon>Ascomycota</taxon>
        <taxon>Saccharomycotina</taxon>
        <taxon>Saccharomycetes</taxon>
        <taxon>Saccharomycetales</taxon>
        <taxon>Saccharomycetaceae</taxon>
        <taxon>Lachancea</taxon>
    </lineage>
</organism>
<feature type="transmembrane region" description="Helical" evidence="2">
    <location>
        <begin position="89"/>
        <end position="110"/>
    </location>
</feature>
<evidence type="ECO:0000256" key="2">
    <source>
        <dbReference type="SAM" id="Phobius"/>
    </source>
</evidence>
<dbReference type="InterPro" id="IPR051380">
    <property type="entry name" value="pH-response_reg_palI/RIM9"/>
</dbReference>
<dbReference type="GO" id="GO:0035838">
    <property type="term" value="C:growing cell tip"/>
    <property type="evidence" value="ECO:0007669"/>
    <property type="project" value="TreeGrafter"/>
</dbReference>
<feature type="transmembrane region" description="Helical" evidence="2">
    <location>
        <begin position="122"/>
        <end position="147"/>
    </location>
</feature>
<dbReference type="STRING" id="4955.A0A1G4MFI2"/>
<dbReference type="OMA" id="HKPFTEL"/>
<proteinExistence type="predicted"/>
<keyword evidence="2" id="KW-0472">Membrane</keyword>
<feature type="transmembrane region" description="Helical" evidence="2">
    <location>
        <begin position="153"/>
        <end position="175"/>
    </location>
</feature>
<feature type="compositionally biased region" description="Polar residues" evidence="1">
    <location>
        <begin position="258"/>
        <end position="271"/>
    </location>
</feature>
<protein>
    <submittedName>
        <fullName evidence="3">LAFE_0F10814g1_1</fullName>
    </submittedName>
</protein>
<dbReference type="Pfam" id="PF06687">
    <property type="entry name" value="SUR7"/>
    <property type="match status" value="1"/>
</dbReference>
<gene>
    <name evidence="3" type="ORF">LAFE_0F10814G</name>
</gene>
<dbReference type="PANTHER" id="PTHR28013:SF8">
    <property type="entry name" value="AEL027WP"/>
    <property type="match status" value="1"/>
</dbReference>
<keyword evidence="2" id="KW-0812">Transmembrane</keyword>
<keyword evidence="2" id="KW-1133">Transmembrane helix</keyword>
<reference evidence="4" key="1">
    <citation type="submission" date="2016-03" db="EMBL/GenBank/DDBJ databases">
        <authorList>
            <person name="Devillers H."/>
        </authorList>
    </citation>
    <scope>NUCLEOTIDE SEQUENCE [LARGE SCALE GENOMIC DNA]</scope>
</reference>
<dbReference type="EMBL" id="LT598490">
    <property type="protein sequence ID" value="SCW02629.1"/>
    <property type="molecule type" value="Genomic_DNA"/>
</dbReference>
<dbReference type="InterPro" id="IPR009571">
    <property type="entry name" value="SUR7/Rim9-like_fungi"/>
</dbReference>
<feature type="compositionally biased region" description="Basic and acidic residues" evidence="1">
    <location>
        <begin position="362"/>
        <end position="376"/>
    </location>
</feature>
<feature type="compositionally biased region" description="Acidic residues" evidence="1">
    <location>
        <begin position="405"/>
        <end position="418"/>
    </location>
</feature>
<feature type="region of interest" description="Disordered" evidence="1">
    <location>
        <begin position="569"/>
        <end position="589"/>
    </location>
</feature>
<dbReference type="GO" id="GO:0005886">
    <property type="term" value="C:plasma membrane"/>
    <property type="evidence" value="ECO:0007669"/>
    <property type="project" value="InterPro"/>
</dbReference>
<evidence type="ECO:0000313" key="3">
    <source>
        <dbReference type="EMBL" id="SCW02629.1"/>
    </source>
</evidence>
<feature type="region of interest" description="Disordered" evidence="1">
    <location>
        <begin position="395"/>
        <end position="432"/>
    </location>
</feature>
<feature type="transmembrane region" description="Helical" evidence="2">
    <location>
        <begin position="12"/>
        <end position="34"/>
    </location>
</feature>
<feature type="compositionally biased region" description="Polar residues" evidence="1">
    <location>
        <begin position="344"/>
        <end position="354"/>
    </location>
</feature>
<dbReference type="Proteomes" id="UP000190831">
    <property type="component" value="Chromosome F"/>
</dbReference>
<evidence type="ECO:0000313" key="4">
    <source>
        <dbReference type="Proteomes" id="UP000190831"/>
    </source>
</evidence>
<dbReference type="GO" id="GO:0032153">
    <property type="term" value="C:cell division site"/>
    <property type="evidence" value="ECO:0007669"/>
    <property type="project" value="TreeGrafter"/>
</dbReference>
<accession>A0A1G4MFI2</accession>
<feature type="region of interest" description="Disordered" evidence="1">
    <location>
        <begin position="335"/>
        <end position="377"/>
    </location>
</feature>